<reference evidence="4" key="1">
    <citation type="submission" date="2023-10" db="EMBL/GenBank/DDBJ databases">
        <title>Screening of Alkalihalophilus pseudofirmusBZ-TG-HK211 and Its Alleviation of Salt Stress on Rapeseed Growth.</title>
        <authorList>
            <person name="Zhao B."/>
            <person name="Guo T."/>
        </authorList>
    </citation>
    <scope>NUCLEOTIDE SEQUENCE</scope>
    <source>
        <strain evidence="4">BZ-TG-HK211</strain>
    </source>
</reference>
<protein>
    <submittedName>
        <fullName evidence="4">DUF1906 domain-containing protein</fullName>
    </submittedName>
</protein>
<keyword evidence="2" id="KW-0472">Membrane</keyword>
<dbReference type="EMBL" id="JAWJAY010000001">
    <property type="protein sequence ID" value="MDV2883626.1"/>
    <property type="molecule type" value="Genomic_DNA"/>
</dbReference>
<keyword evidence="2" id="KW-1133">Transmembrane helix</keyword>
<dbReference type="SUPFAM" id="SSF51445">
    <property type="entry name" value="(Trans)glycosidases"/>
    <property type="match status" value="1"/>
</dbReference>
<dbReference type="Gene3D" id="3.20.20.80">
    <property type="entry name" value="Glycosidases"/>
    <property type="match status" value="1"/>
</dbReference>
<accession>A0AAJ2NJY5</accession>
<dbReference type="AlphaFoldDB" id="A0AAJ2NJY5"/>
<organism evidence="4 5">
    <name type="scientific">Alkalihalophilus pseudofirmus</name>
    <name type="common">Bacillus pseudofirmus</name>
    <dbReference type="NCBI Taxonomy" id="79885"/>
    <lineage>
        <taxon>Bacteria</taxon>
        <taxon>Bacillati</taxon>
        <taxon>Bacillota</taxon>
        <taxon>Bacilli</taxon>
        <taxon>Bacillales</taxon>
        <taxon>Bacillaceae</taxon>
        <taxon>Alkalihalophilus</taxon>
    </lineage>
</organism>
<name>A0AAJ2NJY5_ALKPS</name>
<proteinExistence type="predicted"/>
<feature type="transmembrane region" description="Helical" evidence="2">
    <location>
        <begin position="7"/>
        <end position="26"/>
    </location>
</feature>
<dbReference type="Pfam" id="PF08924">
    <property type="entry name" value="Rv2525c_GlyHyd-like"/>
    <property type="match status" value="1"/>
</dbReference>
<evidence type="ECO:0000256" key="2">
    <source>
        <dbReference type="SAM" id="Phobius"/>
    </source>
</evidence>
<dbReference type="InterPro" id="IPR017853">
    <property type="entry name" value="GH"/>
</dbReference>
<feature type="compositionally biased region" description="Low complexity" evidence="1">
    <location>
        <begin position="119"/>
        <end position="133"/>
    </location>
</feature>
<feature type="compositionally biased region" description="Gly residues" evidence="1">
    <location>
        <begin position="106"/>
        <end position="118"/>
    </location>
</feature>
<evidence type="ECO:0000313" key="4">
    <source>
        <dbReference type="EMBL" id="MDV2883626.1"/>
    </source>
</evidence>
<feature type="domain" description="Rv2525c-like glycoside hydrolase-like" evidence="3">
    <location>
        <begin position="167"/>
        <end position="271"/>
    </location>
</feature>
<dbReference type="RefSeq" id="WP_323465547.1">
    <property type="nucleotide sequence ID" value="NZ_CP144224.1"/>
</dbReference>
<comment type="caution">
    <text evidence="4">The sequence shown here is derived from an EMBL/GenBank/DDBJ whole genome shotgun (WGS) entry which is preliminary data.</text>
</comment>
<evidence type="ECO:0000313" key="5">
    <source>
        <dbReference type="Proteomes" id="UP001285636"/>
    </source>
</evidence>
<feature type="region of interest" description="Disordered" evidence="1">
    <location>
        <begin position="97"/>
        <end position="139"/>
    </location>
</feature>
<gene>
    <name evidence="4" type="ORF">RYX45_00435</name>
</gene>
<evidence type="ECO:0000259" key="3">
    <source>
        <dbReference type="Pfam" id="PF08924"/>
    </source>
</evidence>
<keyword evidence="2" id="KW-0812">Transmembrane</keyword>
<sequence length="350" mass="37790">MNTKTNLMLFMVATLSILFVLTVSIISQSKTPAPGSVVFDGDAAINNNIQNNIDSENAIVENSIDNQVNNGETNEIDNNVLNNISVSVDVTVKNAISNQVDKDGKGSNGNGTSGGNGSNNGNANGDSNGNGDSETPDIVWGVDSASLTDDELLACVRDNFGNPEVWGRYLGDKDGVSFGLTQEEVELLQSNDIQILVIWNQFNEPVGFDKGQSEASAAIELAREFGIPEGVALFANVEPIYPIDDQFILGWHETMMESEYNSGIYGIFSPSEELYTAYVAAAEQDSTIYDEMYIWTASPNEGITTEANAPAYNPEFPEGGLIGGWQYGIDAETCNIDTNWFDGNVLDVLW</sequence>
<dbReference type="Proteomes" id="UP001285636">
    <property type="component" value="Unassembled WGS sequence"/>
</dbReference>
<evidence type="ECO:0000256" key="1">
    <source>
        <dbReference type="SAM" id="MobiDB-lite"/>
    </source>
</evidence>
<dbReference type="InterPro" id="IPR015020">
    <property type="entry name" value="Rv2525c-like_Glyco_Hydro-like"/>
</dbReference>